<dbReference type="GO" id="GO:0003723">
    <property type="term" value="F:RNA binding"/>
    <property type="evidence" value="ECO:0007669"/>
    <property type="project" value="UniProtKB-UniRule"/>
</dbReference>
<dbReference type="Proteomes" id="UP000177395">
    <property type="component" value="Unassembled WGS sequence"/>
</dbReference>
<dbReference type="SUPFAM" id="SSF54791">
    <property type="entry name" value="Eukaryotic type KH-domain (KH-domain type I)"/>
    <property type="match status" value="1"/>
</dbReference>
<comment type="similarity">
    <text evidence="5">Belongs to the RNase Y family.</text>
</comment>
<evidence type="ECO:0000256" key="6">
    <source>
        <dbReference type="NCBIfam" id="TIGR03319"/>
    </source>
</evidence>
<keyword evidence="1 5" id="KW-0540">Nuclease</keyword>
<dbReference type="InterPro" id="IPR022711">
    <property type="entry name" value="RNase_Y_N"/>
</dbReference>
<dbReference type="CDD" id="cd00077">
    <property type="entry name" value="HDc"/>
    <property type="match status" value="1"/>
</dbReference>
<dbReference type="InterPro" id="IPR006675">
    <property type="entry name" value="HDIG_dom"/>
</dbReference>
<dbReference type="SMART" id="SM00471">
    <property type="entry name" value="HDc"/>
    <property type="match status" value="1"/>
</dbReference>
<feature type="domain" description="HD" evidence="8">
    <location>
        <begin position="322"/>
        <end position="415"/>
    </location>
</feature>
<dbReference type="HAMAP" id="MF_00335">
    <property type="entry name" value="RNase_Y"/>
    <property type="match status" value="1"/>
</dbReference>
<keyword evidence="4 5" id="KW-0694">RNA-binding</keyword>
<keyword evidence="7" id="KW-0175">Coiled coil</keyword>
<dbReference type="NCBIfam" id="TIGR00277">
    <property type="entry name" value="HDIG"/>
    <property type="match status" value="1"/>
</dbReference>
<dbReference type="EMBL" id="MFMS01000006">
    <property type="protein sequence ID" value="OGG85540.1"/>
    <property type="molecule type" value="Genomic_DNA"/>
</dbReference>
<evidence type="ECO:0000256" key="4">
    <source>
        <dbReference type="ARBA" id="ARBA00022884"/>
    </source>
</evidence>
<evidence type="ECO:0000256" key="7">
    <source>
        <dbReference type="SAM" id="Coils"/>
    </source>
</evidence>
<dbReference type="InterPro" id="IPR006674">
    <property type="entry name" value="HD_domain"/>
</dbReference>
<evidence type="ECO:0000259" key="8">
    <source>
        <dbReference type="PROSITE" id="PS51831"/>
    </source>
</evidence>
<feature type="coiled-coil region" evidence="7">
    <location>
        <begin position="35"/>
        <end position="90"/>
    </location>
</feature>
<gene>
    <name evidence="5" type="primary">rny</name>
    <name evidence="9" type="ORF">A2392_02055</name>
</gene>
<evidence type="ECO:0000256" key="3">
    <source>
        <dbReference type="ARBA" id="ARBA00022801"/>
    </source>
</evidence>
<dbReference type="Gene3D" id="1.10.3210.10">
    <property type="entry name" value="Hypothetical protein af1432"/>
    <property type="match status" value="1"/>
</dbReference>
<dbReference type="GO" id="GO:0005886">
    <property type="term" value="C:plasma membrane"/>
    <property type="evidence" value="ECO:0007669"/>
    <property type="project" value="UniProtKB-UniRule"/>
</dbReference>
<reference evidence="9 10" key="1">
    <citation type="journal article" date="2016" name="Nat. Commun.">
        <title>Thousands of microbial genomes shed light on interconnected biogeochemical processes in an aquifer system.</title>
        <authorList>
            <person name="Anantharaman K."/>
            <person name="Brown C.T."/>
            <person name="Hug L.A."/>
            <person name="Sharon I."/>
            <person name="Castelle C.J."/>
            <person name="Probst A.J."/>
            <person name="Thomas B.C."/>
            <person name="Singh A."/>
            <person name="Wilkins M.J."/>
            <person name="Karaoz U."/>
            <person name="Brodie E.L."/>
            <person name="Williams K.H."/>
            <person name="Hubbard S.S."/>
            <person name="Banfield J.F."/>
        </authorList>
    </citation>
    <scope>NUCLEOTIDE SEQUENCE [LARGE SCALE GENOMIC DNA]</scope>
</reference>
<dbReference type="Pfam" id="PF12072">
    <property type="entry name" value="RNase_Y_N"/>
    <property type="match status" value="1"/>
</dbReference>
<dbReference type="SUPFAM" id="SSF109604">
    <property type="entry name" value="HD-domain/PDEase-like"/>
    <property type="match status" value="1"/>
</dbReference>
<dbReference type="PROSITE" id="PS50084">
    <property type="entry name" value="KH_TYPE_1"/>
    <property type="match status" value="1"/>
</dbReference>
<evidence type="ECO:0000313" key="9">
    <source>
        <dbReference type="EMBL" id="OGG85540.1"/>
    </source>
</evidence>
<dbReference type="GO" id="GO:0006402">
    <property type="term" value="P:mRNA catabolic process"/>
    <property type="evidence" value="ECO:0007669"/>
    <property type="project" value="UniProtKB-UniRule"/>
</dbReference>
<proteinExistence type="inferred from homology"/>
<name>A0A1F6FI64_9BACT</name>
<dbReference type="InterPro" id="IPR036612">
    <property type="entry name" value="KH_dom_type_1_sf"/>
</dbReference>
<protein>
    <recommendedName>
        <fullName evidence="5 6">Ribonuclease Y</fullName>
        <shortName evidence="5">RNase Y</shortName>
        <ecNumber evidence="5 6">3.1.-.-</ecNumber>
    </recommendedName>
</protein>
<dbReference type="InterPro" id="IPR017705">
    <property type="entry name" value="Ribonuclease_Y"/>
</dbReference>
<dbReference type="GO" id="GO:0004521">
    <property type="term" value="F:RNA endonuclease activity"/>
    <property type="evidence" value="ECO:0007669"/>
    <property type="project" value="UniProtKB-UniRule"/>
</dbReference>
<dbReference type="SMART" id="SM00322">
    <property type="entry name" value="KH"/>
    <property type="match status" value="1"/>
</dbReference>
<dbReference type="AlphaFoldDB" id="A0A1F6FI64"/>
<dbReference type="Pfam" id="PF01966">
    <property type="entry name" value="HD"/>
    <property type="match status" value="1"/>
</dbReference>
<accession>A0A1F6FI64</accession>
<dbReference type="PANTHER" id="PTHR12826">
    <property type="entry name" value="RIBONUCLEASE Y"/>
    <property type="match status" value="1"/>
</dbReference>
<evidence type="ECO:0000256" key="5">
    <source>
        <dbReference type="HAMAP-Rule" id="MF_00335"/>
    </source>
</evidence>
<organism evidence="9 10">
    <name type="scientific">Candidatus Kaiserbacteria bacterium RIFOXYB1_FULL_46_14</name>
    <dbReference type="NCBI Taxonomy" id="1798531"/>
    <lineage>
        <taxon>Bacteria</taxon>
        <taxon>Candidatus Kaiseribacteriota</taxon>
    </lineage>
</organism>
<evidence type="ECO:0000256" key="2">
    <source>
        <dbReference type="ARBA" id="ARBA00022759"/>
    </source>
</evidence>
<dbReference type="CDD" id="cd22431">
    <property type="entry name" value="KH-I_RNaseY"/>
    <property type="match status" value="1"/>
</dbReference>
<dbReference type="Gene3D" id="3.30.1370.10">
    <property type="entry name" value="K Homology domain, type 1"/>
    <property type="match status" value="1"/>
</dbReference>
<keyword evidence="2 5" id="KW-0255">Endonuclease</keyword>
<dbReference type="InterPro" id="IPR003607">
    <property type="entry name" value="HD/PDEase_dom"/>
</dbReference>
<keyword evidence="3 5" id="KW-0378">Hydrolase</keyword>
<evidence type="ECO:0000313" key="10">
    <source>
        <dbReference type="Proteomes" id="UP000177395"/>
    </source>
</evidence>
<dbReference type="InterPro" id="IPR004087">
    <property type="entry name" value="KH_dom"/>
</dbReference>
<dbReference type="PANTHER" id="PTHR12826:SF15">
    <property type="entry name" value="RIBONUCLEASE Y"/>
    <property type="match status" value="1"/>
</dbReference>
<evidence type="ECO:0000256" key="1">
    <source>
        <dbReference type="ARBA" id="ARBA00022722"/>
    </source>
</evidence>
<dbReference type="GO" id="GO:0016787">
    <property type="term" value="F:hydrolase activity"/>
    <property type="evidence" value="ECO:0007669"/>
    <property type="project" value="UniProtKB-KW"/>
</dbReference>
<comment type="caution">
    <text evidence="9">The sequence shown here is derived from an EMBL/GenBank/DDBJ whole genome shotgun (WGS) entry which is preliminary data.</text>
</comment>
<dbReference type="EC" id="3.1.-.-" evidence="5 6"/>
<dbReference type="PROSITE" id="PS51831">
    <property type="entry name" value="HD"/>
    <property type="match status" value="1"/>
</dbReference>
<comment type="function">
    <text evidence="5">Endoribonuclease that initiates mRNA decay.</text>
</comment>
<dbReference type="STRING" id="1798531.A2392_02055"/>
<dbReference type="NCBIfam" id="TIGR03319">
    <property type="entry name" value="RNase_Y"/>
    <property type="match status" value="1"/>
</dbReference>
<sequence length="506" mass="56931">MPMPVLLGAALAVGLIVGYYARYRHALSLRSTLELDLKEKALEAEEKALKIIEKAENKATELEKETKAECRALEEKLDSKENRLNKREELLDQRQIDVDSQVENVRTKIEEVKTIKARLDDHALELDRKLEVVAGLSREEAYARLIRTLEQERSEDIVGRLRKLEQGNEEQYEEQARNLLLAAIHRVGNSMPSNVMTASVELTSDDIKGKVIGKEGRNVRAFERLTGVDVLIDDTPGYIVLSSFDPIRREIARVALEMLLKDGRIQPAKIEEMVEEARKEVAKMVRQMGEKAAYEAGVQGLHPDLITILGRLHFRTSYGQNVLWHSVEMAHISGIIAKEIGADESVARAGALLHDIGKTVSHEVQGTHVEIGIRILEKYGVDQKVILAMRAHHEEYPYETPESIIVQVADSLSGSRPGARRDSIENYIKRLSELESIATHLPGVEKAFAIAAGREVRVIVNPEQLSDLEMHELARSIATNIEAQLRYPGEIKVHVIRETRVISYAR</sequence>